<organism evidence="2 3">
    <name type="scientific">Sphingobacterium multivorum</name>
    <dbReference type="NCBI Taxonomy" id="28454"/>
    <lineage>
        <taxon>Bacteria</taxon>
        <taxon>Pseudomonadati</taxon>
        <taxon>Bacteroidota</taxon>
        <taxon>Sphingobacteriia</taxon>
        <taxon>Sphingobacteriales</taxon>
        <taxon>Sphingobacteriaceae</taxon>
        <taxon>Sphingobacterium</taxon>
    </lineage>
</organism>
<gene>
    <name evidence="2" type="ORF">NCTC11343_01325</name>
</gene>
<dbReference type="SUPFAM" id="SSF109854">
    <property type="entry name" value="DinB/YfiT-like putative metalloenzymes"/>
    <property type="match status" value="1"/>
</dbReference>
<proteinExistence type="predicted"/>
<accession>A0A2X2L6F6</accession>
<dbReference type="InterPro" id="IPR024775">
    <property type="entry name" value="DinB-like"/>
</dbReference>
<name>A0A2X2L6F6_SPHMU</name>
<dbReference type="AlphaFoldDB" id="A0A2X2L6F6"/>
<dbReference type="Gene3D" id="1.20.120.450">
    <property type="entry name" value="dinb family like domain"/>
    <property type="match status" value="1"/>
</dbReference>
<sequence length="165" mass="18569">MENLEVWMRGPIEGVPALLQPVAHALLQVEEDVLKYTAQISSAQLWTKPGGNASIGFHLQHIRGVIDRMFTYAENKSLTDKQFDDLRQEGLENSALSVISLVENLHRQIQQSLQKLALIDPDTLTEVRFLGRKRIPTTLIGLLFHAAEHAQRHVGQLLVTARCMN</sequence>
<reference evidence="2 3" key="1">
    <citation type="submission" date="2018-06" db="EMBL/GenBank/DDBJ databases">
        <authorList>
            <consortium name="Pathogen Informatics"/>
            <person name="Doyle S."/>
        </authorList>
    </citation>
    <scope>NUCLEOTIDE SEQUENCE [LARGE SCALE GENOMIC DNA]</scope>
    <source>
        <strain evidence="2 3">NCTC11343</strain>
    </source>
</reference>
<evidence type="ECO:0000259" key="1">
    <source>
        <dbReference type="Pfam" id="PF12867"/>
    </source>
</evidence>
<dbReference type="GeneID" id="97181432"/>
<dbReference type="Proteomes" id="UP000251241">
    <property type="component" value="Unassembled WGS sequence"/>
</dbReference>
<dbReference type="Pfam" id="PF12867">
    <property type="entry name" value="DinB_2"/>
    <property type="match status" value="1"/>
</dbReference>
<evidence type="ECO:0000313" key="2">
    <source>
        <dbReference type="EMBL" id="SPZ84780.1"/>
    </source>
</evidence>
<dbReference type="EMBL" id="UAUU01000004">
    <property type="protein sequence ID" value="SPZ84780.1"/>
    <property type="molecule type" value="Genomic_DNA"/>
</dbReference>
<dbReference type="InterPro" id="IPR034660">
    <property type="entry name" value="DinB/YfiT-like"/>
</dbReference>
<protein>
    <submittedName>
        <fullName evidence="2">DinB superfamily</fullName>
    </submittedName>
</protein>
<dbReference type="RefSeq" id="WP_070569445.1">
    <property type="nucleotide sequence ID" value="NZ_CP069793.1"/>
</dbReference>
<feature type="domain" description="DinB-like" evidence="1">
    <location>
        <begin position="26"/>
        <end position="157"/>
    </location>
</feature>
<evidence type="ECO:0000313" key="3">
    <source>
        <dbReference type="Proteomes" id="UP000251241"/>
    </source>
</evidence>